<dbReference type="InterPro" id="IPR057666">
    <property type="entry name" value="DrpA_SLOG"/>
</dbReference>
<dbReference type="InterPro" id="IPR003488">
    <property type="entry name" value="DprA"/>
</dbReference>
<accession>A0A0S4QZE6</accession>
<sequence length="314" mass="33164">MIAPVPPSSSPNTTDVTDRLARAALSRILRPDDPHTIALVRRHGAAEIWERLRHDHPRLDPRRDLDEAERVGGRIICPGDNEWPASLLALDQVNHTGPQPAPGPPLALWVRGAESLSAARRAVAVVGARAATDYGKYLAGDLGVALAERKWCVISGAAFGIDAAAHRGSLAGGGPTFAVLAGGIDVPYPAAHAELLDEIAHRGALISEAPPGSPPYRRRLLARNRIITALARGTVIVEAGYRSGALNAARHARELSKPLMVFPGPVTSAMSAGCHRLLRDHPENTTLVTGVDDVLQALGLPRPSSQSTGPHARA</sequence>
<evidence type="ECO:0000259" key="2">
    <source>
        <dbReference type="Pfam" id="PF02481"/>
    </source>
</evidence>
<dbReference type="AlphaFoldDB" id="A0A0S4QZE6"/>
<evidence type="ECO:0000313" key="3">
    <source>
        <dbReference type="EMBL" id="CUU61003.1"/>
    </source>
</evidence>
<dbReference type="Proteomes" id="UP000198802">
    <property type="component" value="Unassembled WGS sequence"/>
</dbReference>
<dbReference type="Gene3D" id="3.40.50.450">
    <property type="match status" value="1"/>
</dbReference>
<evidence type="ECO:0000256" key="1">
    <source>
        <dbReference type="ARBA" id="ARBA00006525"/>
    </source>
</evidence>
<organism evidence="3 4">
    <name type="scientific">Parafrankia irregularis</name>
    <dbReference type="NCBI Taxonomy" id="795642"/>
    <lineage>
        <taxon>Bacteria</taxon>
        <taxon>Bacillati</taxon>
        <taxon>Actinomycetota</taxon>
        <taxon>Actinomycetes</taxon>
        <taxon>Frankiales</taxon>
        <taxon>Frankiaceae</taxon>
        <taxon>Parafrankia</taxon>
    </lineage>
</organism>
<protein>
    <submittedName>
        <fullName evidence="3">DNA processing protein</fullName>
    </submittedName>
</protein>
<dbReference type="PANTHER" id="PTHR43022:SF1">
    <property type="entry name" value="PROTEIN SMF"/>
    <property type="match status" value="1"/>
</dbReference>
<dbReference type="GO" id="GO:0009294">
    <property type="term" value="P:DNA-mediated transformation"/>
    <property type="evidence" value="ECO:0007669"/>
    <property type="project" value="InterPro"/>
</dbReference>
<dbReference type="RefSeq" id="WP_091286694.1">
    <property type="nucleotide sequence ID" value="NZ_FAOZ01000052.1"/>
</dbReference>
<feature type="domain" description="Smf/DprA SLOG" evidence="2">
    <location>
        <begin position="75"/>
        <end position="298"/>
    </location>
</feature>
<dbReference type="EMBL" id="FAOZ01000052">
    <property type="protein sequence ID" value="CUU61003.1"/>
    <property type="molecule type" value="Genomic_DNA"/>
</dbReference>
<reference evidence="4" key="1">
    <citation type="submission" date="2015-11" db="EMBL/GenBank/DDBJ databases">
        <authorList>
            <person name="Varghese N."/>
        </authorList>
    </citation>
    <scope>NUCLEOTIDE SEQUENCE [LARGE SCALE GENOMIC DNA]</scope>
    <source>
        <strain evidence="4">DSM 45899</strain>
    </source>
</reference>
<comment type="similarity">
    <text evidence="1">Belongs to the DprA/Smf family.</text>
</comment>
<name>A0A0S4QZE6_9ACTN</name>
<keyword evidence="4" id="KW-1185">Reference proteome</keyword>
<dbReference type="Pfam" id="PF02481">
    <property type="entry name" value="DNA_processg_A"/>
    <property type="match status" value="1"/>
</dbReference>
<dbReference type="PANTHER" id="PTHR43022">
    <property type="entry name" value="PROTEIN SMF"/>
    <property type="match status" value="1"/>
</dbReference>
<dbReference type="NCBIfam" id="TIGR00732">
    <property type="entry name" value="dprA"/>
    <property type="match status" value="1"/>
</dbReference>
<gene>
    <name evidence="3" type="ORF">Ga0074812_15228</name>
</gene>
<proteinExistence type="inferred from homology"/>
<evidence type="ECO:0000313" key="4">
    <source>
        <dbReference type="Proteomes" id="UP000198802"/>
    </source>
</evidence>
<dbReference type="SUPFAM" id="SSF102405">
    <property type="entry name" value="MCP/YpsA-like"/>
    <property type="match status" value="1"/>
</dbReference>